<feature type="compositionally biased region" description="Basic and acidic residues" evidence="4">
    <location>
        <begin position="536"/>
        <end position="555"/>
    </location>
</feature>
<feature type="compositionally biased region" description="Low complexity" evidence="4">
    <location>
        <begin position="354"/>
        <end position="380"/>
    </location>
</feature>
<feature type="compositionally biased region" description="Polar residues" evidence="4">
    <location>
        <begin position="556"/>
        <end position="565"/>
    </location>
</feature>
<feature type="compositionally biased region" description="Low complexity" evidence="4">
    <location>
        <begin position="496"/>
        <end position="505"/>
    </location>
</feature>
<evidence type="ECO:0000256" key="4">
    <source>
        <dbReference type="SAM" id="MobiDB-lite"/>
    </source>
</evidence>
<reference evidence="7" key="1">
    <citation type="journal article" date="2018" name="Nat. Microbiol.">
        <title>Leveraging single-cell genomics to expand the fungal tree of life.</title>
        <authorList>
            <person name="Ahrendt S.R."/>
            <person name="Quandt C.A."/>
            <person name="Ciobanu D."/>
            <person name="Clum A."/>
            <person name="Salamov A."/>
            <person name="Andreopoulos B."/>
            <person name="Cheng J.F."/>
            <person name="Woyke T."/>
            <person name="Pelin A."/>
            <person name="Henrissat B."/>
            <person name="Reynolds N.K."/>
            <person name="Benny G.L."/>
            <person name="Smith M.E."/>
            <person name="James T.Y."/>
            <person name="Grigoriev I.V."/>
        </authorList>
    </citation>
    <scope>NUCLEOTIDE SEQUENCE [LARGE SCALE GENOMIC DNA]</scope>
    <source>
        <strain evidence="7">ATCC 52028</strain>
    </source>
</reference>
<keyword evidence="3" id="KW-0539">Nucleus</keyword>
<dbReference type="EMBL" id="ML014302">
    <property type="protein sequence ID" value="RKO99264.1"/>
    <property type="molecule type" value="Genomic_DNA"/>
</dbReference>
<dbReference type="Pfam" id="PF02731">
    <property type="entry name" value="SKIP_SNW"/>
    <property type="match status" value="1"/>
</dbReference>
<evidence type="ECO:0000256" key="3">
    <source>
        <dbReference type="RuleBase" id="RU367140"/>
    </source>
</evidence>
<dbReference type="GO" id="GO:0000398">
    <property type="term" value="P:mRNA splicing, via spliceosome"/>
    <property type="evidence" value="ECO:0007669"/>
    <property type="project" value="InterPro"/>
</dbReference>
<dbReference type="PANTHER" id="PTHR12096">
    <property type="entry name" value="NUCLEAR PROTEIN SKIP-RELATED"/>
    <property type="match status" value="1"/>
</dbReference>
<keyword evidence="3" id="KW-0508">mRNA splicing</keyword>
<feature type="compositionally biased region" description="Low complexity" evidence="4">
    <location>
        <begin position="331"/>
        <end position="346"/>
    </location>
</feature>
<evidence type="ECO:0000313" key="7">
    <source>
        <dbReference type="Proteomes" id="UP000274922"/>
    </source>
</evidence>
<evidence type="ECO:0000256" key="1">
    <source>
        <dbReference type="ARBA" id="ARBA00010197"/>
    </source>
</evidence>
<keyword evidence="7" id="KW-1185">Reference proteome</keyword>
<feature type="region of interest" description="Disordered" evidence="4">
    <location>
        <begin position="496"/>
        <end position="565"/>
    </location>
</feature>
<feature type="compositionally biased region" description="Low complexity" evidence="4">
    <location>
        <begin position="291"/>
        <end position="312"/>
    </location>
</feature>
<feature type="region of interest" description="Disordered" evidence="4">
    <location>
        <begin position="1"/>
        <end position="47"/>
    </location>
</feature>
<feature type="domain" description="SKI-interacting protein SKIP SNW" evidence="5">
    <location>
        <begin position="119"/>
        <end position="273"/>
    </location>
</feature>
<keyword evidence="3" id="KW-0747">Spliceosome</keyword>
<dbReference type="OrthoDB" id="666364at2759"/>
<proteinExistence type="inferred from homology"/>
<comment type="subcellular location">
    <subcellularLocation>
        <location evidence="3">Nucleus</location>
    </subcellularLocation>
</comment>
<accession>A0A4P9X0A4</accession>
<comment type="subunit">
    <text evidence="3">Associated with the spliceosome.</text>
</comment>
<dbReference type="InterPro" id="IPR004015">
    <property type="entry name" value="SKI-int_prot_SKIP_SNW-dom"/>
</dbReference>
<evidence type="ECO:0000313" key="6">
    <source>
        <dbReference type="EMBL" id="RKO99264.1"/>
    </source>
</evidence>
<dbReference type="GO" id="GO:0005681">
    <property type="term" value="C:spliceosomal complex"/>
    <property type="evidence" value="ECO:0007669"/>
    <property type="project" value="UniProtKB-UniRule"/>
</dbReference>
<gene>
    <name evidence="6" type="ORF">CXG81DRAFT_20629</name>
</gene>
<feature type="region of interest" description="Disordered" evidence="4">
    <location>
        <begin position="269"/>
        <end position="424"/>
    </location>
</feature>
<protein>
    <recommendedName>
        <fullName evidence="2 3">Pre-mRNA-processing protein 45</fullName>
    </recommendedName>
</protein>
<sequence length="565" mass="59116">MSLSTALPKPRKGSNSAAASRWAQLSDDDDDAAAASSSHALTRKSSSAIAAPSLQGYGALVPADASEARPLRPSAAAVAETTARTRAALEKFTQEATARARPLHAQRASGHTGTDASAFVRYTPADGAGVDRVVRLVAAPLDPMAPSRTKLKAPVRATATEAPAPVLHAPARKISKEAMAAWRIPPSISRWKNPKGYTIALDKRLAADGRGDSDAPAVSNHFAELSDALQAADRQARQEVRARAELAARLAKKEQQDREDRLRELAQKAREQRAGIVSAAPTSASPPPPTTAAAAASSTAKAAVANYASSSDASDDSRKATTAPRGRMTTRAAGPSSRSSSPSSDASRSRSRSRSPSPSGSDSSGFSDAGSDASAAAAALARREAIRRERERERRRQYRLQQMGRAARPPPAGGAPDDDDDRDITEKVALGIARPAPLTGEALFDARLFNRSQGLDSGFHGGDDEGDTAYDAPLALGRGSTAGSIYAPVRRGAAGEAARGAVVDDASLDRLVGRGLGAERGDKTTGSGDGPVQFQKETEADRKRRADQRDDDSHNDSSASRPRHR</sequence>
<comment type="similarity">
    <text evidence="1 3">Belongs to the SNW family.</text>
</comment>
<keyword evidence="3" id="KW-0507">mRNA processing</keyword>
<dbReference type="STRING" id="1555241.A0A4P9X0A4"/>
<feature type="compositionally biased region" description="Basic and acidic residues" evidence="4">
    <location>
        <begin position="507"/>
        <end position="523"/>
    </location>
</feature>
<dbReference type="AlphaFoldDB" id="A0A4P9X0A4"/>
<organism evidence="6 7">
    <name type="scientific">Caulochytrium protostelioides</name>
    <dbReference type="NCBI Taxonomy" id="1555241"/>
    <lineage>
        <taxon>Eukaryota</taxon>
        <taxon>Fungi</taxon>
        <taxon>Fungi incertae sedis</taxon>
        <taxon>Chytridiomycota</taxon>
        <taxon>Chytridiomycota incertae sedis</taxon>
        <taxon>Chytridiomycetes</taxon>
        <taxon>Caulochytriales</taxon>
        <taxon>Caulochytriaceae</taxon>
        <taxon>Caulochytrium</taxon>
    </lineage>
</organism>
<dbReference type="Proteomes" id="UP000274922">
    <property type="component" value="Unassembled WGS sequence"/>
</dbReference>
<dbReference type="InterPro" id="IPR017862">
    <property type="entry name" value="SKI-int_prot_SKIP"/>
</dbReference>
<feature type="compositionally biased region" description="Basic and acidic residues" evidence="4">
    <location>
        <begin position="381"/>
        <end position="394"/>
    </location>
</feature>
<name>A0A4P9X0A4_9FUNG</name>
<evidence type="ECO:0000259" key="5">
    <source>
        <dbReference type="Pfam" id="PF02731"/>
    </source>
</evidence>
<evidence type="ECO:0000256" key="2">
    <source>
        <dbReference type="ARBA" id="ARBA00022160"/>
    </source>
</evidence>
<comment type="function">
    <text evidence="3">Involved in pre-mRNA splicing.</text>
</comment>